<keyword evidence="1" id="KW-0812">Transmembrane</keyword>
<feature type="transmembrane region" description="Helical" evidence="1">
    <location>
        <begin position="376"/>
        <end position="394"/>
    </location>
</feature>
<proteinExistence type="predicted"/>
<organism evidence="2 3">
    <name type="scientific">Peptostreptococcus russellii</name>
    <dbReference type="NCBI Taxonomy" id="215200"/>
    <lineage>
        <taxon>Bacteria</taxon>
        <taxon>Bacillati</taxon>
        <taxon>Bacillota</taxon>
        <taxon>Clostridia</taxon>
        <taxon>Peptostreptococcales</taxon>
        <taxon>Peptostreptococcaceae</taxon>
        <taxon>Peptostreptococcus</taxon>
    </lineage>
</organism>
<evidence type="ECO:0000256" key="1">
    <source>
        <dbReference type="SAM" id="Phobius"/>
    </source>
</evidence>
<feature type="transmembrane region" description="Helical" evidence="1">
    <location>
        <begin position="147"/>
        <end position="167"/>
    </location>
</feature>
<comment type="caution">
    <text evidence="2">The sequence shown here is derived from an EMBL/GenBank/DDBJ whole genome shotgun (WGS) entry which is preliminary data.</text>
</comment>
<feature type="transmembrane region" description="Helical" evidence="1">
    <location>
        <begin position="226"/>
        <end position="247"/>
    </location>
</feature>
<dbReference type="PANTHER" id="PTHR31061:SF24">
    <property type="entry name" value="LD22376P"/>
    <property type="match status" value="1"/>
</dbReference>
<dbReference type="OrthoDB" id="9788724at2"/>
<feature type="transmembrane region" description="Helical" evidence="1">
    <location>
        <begin position="414"/>
        <end position="439"/>
    </location>
</feature>
<feature type="transmembrane region" description="Helical" evidence="1">
    <location>
        <begin position="347"/>
        <end position="369"/>
    </location>
</feature>
<feature type="transmembrane region" description="Helical" evidence="1">
    <location>
        <begin position="44"/>
        <end position="62"/>
    </location>
</feature>
<dbReference type="AlphaFoldDB" id="A0A2P7Q0S9"/>
<gene>
    <name evidence="2" type="ORF">UF10_02805</name>
</gene>
<protein>
    <submittedName>
        <fullName evidence="2">Uncharacterized protein</fullName>
    </submittedName>
</protein>
<keyword evidence="1" id="KW-0472">Membrane</keyword>
<dbReference type="PANTHER" id="PTHR31061">
    <property type="entry name" value="LD22376P"/>
    <property type="match status" value="1"/>
</dbReference>
<dbReference type="Proteomes" id="UP000241434">
    <property type="component" value="Unassembled WGS sequence"/>
</dbReference>
<dbReference type="EMBL" id="JYGE01000003">
    <property type="protein sequence ID" value="PSJ31583.1"/>
    <property type="molecule type" value="Genomic_DNA"/>
</dbReference>
<feature type="transmembrane region" description="Helical" evidence="1">
    <location>
        <begin position="174"/>
        <end position="194"/>
    </location>
</feature>
<sequence length="452" mass="51822">METNETNSLKKLLGEYYIKIRNYYLNKKRIDQEYAQLRVESIDLLRGIAVIFSIFLICQGLESKVNPKYMISTWNGMGFADLLLPFFILIMGMSIPFFVKKNHQNGKSVSEISKKVFKRSVILFIIGLFYSILFLASNKVVRLTGPYQLLAINYVICTMIYLGFLKLKIKNNALTYVFIGIGTFVSLIFTAIAFKNGYSIEKSIFLLVDKTILNGFSSNSLANPEGILATFSAVPLTMYGLAIGCILNKKPIENKKYIKYKRKRMVKEHGWSFENLGADIKSWINLKSIKSLLSNYYRLNNEAKKIINLLLMGLGFYIVSKILGVWIPLNRNVFSITFVMRVSSYMFFIETIAYVLFDIIGFEFGTYLLKRIGKNAIFVILFISLFHRLLNLIKIKSIYTGTWMGFNNWFTNDFILPISGADSASAIYGIAVTLVWVLIMNLLEKYELKINI</sequence>
<accession>A0A2P7Q0S9</accession>
<feature type="transmembrane region" description="Helical" evidence="1">
    <location>
        <begin position="120"/>
        <end position="141"/>
    </location>
</feature>
<name>A0A2P7Q0S9_9FIRM</name>
<reference evidence="2" key="1">
    <citation type="thesis" date="2015" institute="Rutgers" country="The State University of New Jersey, 14 College Farm Rd., New Brunswick, NJ, USA">
        <title>Ammonia toxicity in bacteria and its implications for treatment of and resource recovery from highly nitrogenous organic wastes.</title>
        <authorList>
            <person name="Luther A.K."/>
        </authorList>
    </citation>
    <scope>NUCLEOTIDE SEQUENCE</scope>
    <source>
        <strain evidence="2">RT-10B</strain>
    </source>
</reference>
<keyword evidence="1" id="KW-1133">Transmembrane helix</keyword>
<keyword evidence="3" id="KW-1185">Reference proteome</keyword>
<feature type="transmembrane region" description="Helical" evidence="1">
    <location>
        <begin position="82"/>
        <end position="99"/>
    </location>
</feature>
<evidence type="ECO:0000313" key="3">
    <source>
        <dbReference type="Proteomes" id="UP000241434"/>
    </source>
</evidence>
<dbReference type="RefSeq" id="WP_106776316.1">
    <property type="nucleotide sequence ID" value="NZ_JYGE01000003.1"/>
</dbReference>
<evidence type="ECO:0000313" key="2">
    <source>
        <dbReference type="EMBL" id="PSJ31583.1"/>
    </source>
</evidence>
<feature type="transmembrane region" description="Helical" evidence="1">
    <location>
        <begin position="306"/>
        <end position="327"/>
    </location>
</feature>